<dbReference type="AlphaFoldDB" id="A0A378SZJ3"/>
<dbReference type="RefSeq" id="WP_230983390.1">
    <property type="nucleotide sequence ID" value="NZ_CP081000.1"/>
</dbReference>
<name>A0A378SZJ3_9MYCO</name>
<dbReference type="Proteomes" id="UP000254945">
    <property type="component" value="Unassembled WGS sequence"/>
</dbReference>
<evidence type="ECO:0000313" key="1">
    <source>
        <dbReference type="EMBL" id="STZ52291.1"/>
    </source>
</evidence>
<proteinExistence type="predicted"/>
<organism evidence="1 2">
    <name type="scientific">Mycolicibacterium senegalense</name>
    <dbReference type="NCBI Taxonomy" id="1796"/>
    <lineage>
        <taxon>Bacteria</taxon>
        <taxon>Bacillati</taxon>
        <taxon>Actinomycetota</taxon>
        <taxon>Actinomycetes</taxon>
        <taxon>Mycobacteriales</taxon>
        <taxon>Mycobacteriaceae</taxon>
        <taxon>Mycolicibacterium</taxon>
    </lineage>
</organism>
<evidence type="ECO:0000313" key="2">
    <source>
        <dbReference type="Proteomes" id="UP000254945"/>
    </source>
</evidence>
<protein>
    <submittedName>
        <fullName evidence="1">Uncharacterized protein</fullName>
    </submittedName>
</protein>
<reference evidence="1 2" key="1">
    <citation type="submission" date="2018-06" db="EMBL/GenBank/DDBJ databases">
        <authorList>
            <consortium name="Pathogen Informatics"/>
            <person name="Doyle S."/>
        </authorList>
    </citation>
    <scope>NUCLEOTIDE SEQUENCE [LARGE SCALE GENOMIC DNA]</scope>
    <source>
        <strain evidence="1 2">NCTC4524</strain>
    </source>
</reference>
<dbReference type="EMBL" id="UGQQ01000001">
    <property type="protein sequence ID" value="STZ52291.1"/>
    <property type="molecule type" value="Genomic_DNA"/>
</dbReference>
<gene>
    <name evidence="1" type="ORF">NCTC4524_00243</name>
</gene>
<sequence>MTVSIEALPIGTNLWAVKVNNGTSGPITDLDVDVYTVEDDGDRSSDRCRPAKGNISMRQLVHDVLSEGLSGGLDAIGQRAQSMYSGMPPGFGFGSQMSQLGRLGSFGPMLSGQFMNSPQGSQVLQHMQQQMVDRFPQVIPAGQSAGVLYVVDGDAEVRADIQFADEVGALWRRAFGESPEPVLEEE</sequence>
<accession>A0A378SZJ3</accession>